<gene>
    <name evidence="2" type="ORF">HDF25_004997</name>
</gene>
<sequence>MKITLRLKHFTSILLISCFIMLVNSCKKDHPLSIDPTPKTNVTVEEAKSWLKKNQPALDLGENWEHPITMTTGAGDNILKIRINETLYQKKIWVLRDILFQKDANGNIQSVGYKVFLDTAYFSNKKDANLPSGNKREFIQNSDFTGKIILYTLNNEPIKGVDYLNGRKTGDLILKDTKKSGFKITMGQQPLDIPPTCYGSSLDDHQYCDGGGGPEDQPPFDGRQFIEPGNRDTPTPQAPDYSWLFPPTNPANNPAPDNGIPIGNPGAAGGASGSANPIVIGLDDRLKYPTLAKIVDGLYIKVKNNPTLMAALKQFTHLSEQQILDNLKAGKGPLLQVAPHNSLPGGSDGQFTPSTGILKIDESIATNANYFSTTYPTATEFFLTACILHEFVHYGENVTQIFTPHSGGQDDAGFQFENTYYGGKVDFNSQTGITTFNPL</sequence>
<protein>
    <recommendedName>
        <fullName evidence="1">Tox-MPTase3 domain-containing protein</fullName>
    </recommendedName>
</protein>
<reference evidence="2 3" key="1">
    <citation type="submission" date="2020-08" db="EMBL/GenBank/DDBJ databases">
        <title>Genomic Encyclopedia of Type Strains, Phase IV (KMG-V): Genome sequencing to study the core and pangenomes of soil and plant-associated prokaryotes.</title>
        <authorList>
            <person name="Whitman W."/>
        </authorList>
    </citation>
    <scope>NUCLEOTIDE SEQUENCE [LARGE SCALE GENOMIC DNA]</scope>
    <source>
        <strain evidence="2 3">M2T3</strain>
    </source>
</reference>
<organism evidence="2 3">
    <name type="scientific">Pedobacter cryoconitis</name>
    <dbReference type="NCBI Taxonomy" id="188932"/>
    <lineage>
        <taxon>Bacteria</taxon>
        <taxon>Pseudomonadati</taxon>
        <taxon>Bacteroidota</taxon>
        <taxon>Sphingobacteriia</taxon>
        <taxon>Sphingobacteriales</taxon>
        <taxon>Sphingobacteriaceae</taxon>
        <taxon>Pedobacter</taxon>
    </lineage>
</organism>
<dbReference type="Proteomes" id="UP000521017">
    <property type="component" value="Unassembled WGS sequence"/>
</dbReference>
<dbReference type="AlphaFoldDB" id="A0A7X0J818"/>
<evidence type="ECO:0000313" key="2">
    <source>
        <dbReference type="EMBL" id="MBB6502814.1"/>
    </source>
</evidence>
<comment type="caution">
    <text evidence="2">The sequence shown here is derived from an EMBL/GenBank/DDBJ whole genome shotgun (WGS) entry which is preliminary data.</text>
</comment>
<name>A0A7X0J818_9SPHI</name>
<proteinExistence type="predicted"/>
<evidence type="ECO:0000313" key="3">
    <source>
        <dbReference type="Proteomes" id="UP000521017"/>
    </source>
</evidence>
<dbReference type="Pfam" id="PF15639">
    <property type="entry name" value="Tox-MPTase3"/>
    <property type="match status" value="1"/>
</dbReference>
<dbReference type="EMBL" id="JACHCC010000016">
    <property type="protein sequence ID" value="MBB6502814.1"/>
    <property type="molecule type" value="Genomic_DNA"/>
</dbReference>
<accession>A0A7X0J818</accession>
<dbReference type="RefSeq" id="WP_184629060.1">
    <property type="nucleotide sequence ID" value="NZ_JACHCC010000016.1"/>
</dbReference>
<evidence type="ECO:0000259" key="1">
    <source>
        <dbReference type="Pfam" id="PF15639"/>
    </source>
</evidence>
<feature type="domain" description="Tox-MPTase3" evidence="1">
    <location>
        <begin position="287"/>
        <end position="422"/>
    </location>
</feature>
<dbReference type="InterPro" id="IPR028913">
    <property type="entry name" value="Tox-MPTase3_dom"/>
</dbReference>